<evidence type="ECO:0000313" key="1">
    <source>
        <dbReference type="EMBL" id="TET45422.1"/>
    </source>
</evidence>
<accession>A0A523US89</accession>
<dbReference type="Proteomes" id="UP000315525">
    <property type="component" value="Unassembled WGS sequence"/>
</dbReference>
<sequence>MSEDISNGLESFRSFRLNGKFPYFTEPIPTELLKGITPSKLLKAGFEEIDYRTGYTKTFSDVLDLSIDISGKTEKFYSWDLDIANFRRMLKELRVIESYLDIKVRKMSLDREKMDKILSSKMKRKQVDMKGWASRFQADAQEIMETVGKMKRDFSERYKDFLDIVQFAEMQKQIPRRQFFFFDFCKETQHLHMYFKFIKLFLNLFHRPLVKSKTYKRRLFPLLTKHGIIGYHLALATIKKIRTRHKQGASNRELRKEFPMVKPHDLGLITLEGEDKPWVRDASAIALESAAGQTLTTPGNFKQILNEEKEYAGKVRMAIRRMQNVEKALIGKVIVPIDPEWSLKAERFTRGDWMSLLRWYFLGFHDTLPKARPSEPPLRF</sequence>
<gene>
    <name evidence="1" type="ORF">E3J62_07650</name>
</gene>
<evidence type="ECO:0000313" key="2">
    <source>
        <dbReference type="Proteomes" id="UP000315525"/>
    </source>
</evidence>
<name>A0A523US89_UNCT6</name>
<organism evidence="1 2">
    <name type="scientific">candidate division TA06 bacterium</name>
    <dbReference type="NCBI Taxonomy" id="2250710"/>
    <lineage>
        <taxon>Bacteria</taxon>
        <taxon>Bacteria division TA06</taxon>
    </lineage>
</organism>
<comment type="caution">
    <text evidence="1">The sequence shown here is derived from an EMBL/GenBank/DDBJ whole genome shotgun (WGS) entry which is preliminary data.</text>
</comment>
<protein>
    <submittedName>
        <fullName evidence="1">Uncharacterized protein</fullName>
    </submittedName>
</protein>
<dbReference type="AlphaFoldDB" id="A0A523US89"/>
<reference evidence="1 2" key="1">
    <citation type="submission" date="2019-03" db="EMBL/GenBank/DDBJ databases">
        <title>Metabolic potential of uncultured bacteria and archaea associated with petroleum seepage in deep-sea sediments.</title>
        <authorList>
            <person name="Dong X."/>
            <person name="Hubert C."/>
        </authorList>
    </citation>
    <scope>NUCLEOTIDE SEQUENCE [LARGE SCALE GENOMIC DNA]</scope>
    <source>
        <strain evidence="1">E44_bin18</strain>
    </source>
</reference>
<dbReference type="EMBL" id="SOJN01000084">
    <property type="protein sequence ID" value="TET45422.1"/>
    <property type="molecule type" value="Genomic_DNA"/>
</dbReference>
<proteinExistence type="predicted"/>